<dbReference type="RefSeq" id="WP_091538606.1">
    <property type="nucleotide sequence ID" value="NZ_FMUS01000001.1"/>
</dbReference>
<keyword evidence="3" id="KW-1185">Reference proteome</keyword>
<organism evidence="2 3">
    <name type="scientific">Alkaliphilus peptidifermentans DSM 18978</name>
    <dbReference type="NCBI Taxonomy" id="1120976"/>
    <lineage>
        <taxon>Bacteria</taxon>
        <taxon>Bacillati</taxon>
        <taxon>Bacillota</taxon>
        <taxon>Clostridia</taxon>
        <taxon>Peptostreptococcales</taxon>
        <taxon>Natronincolaceae</taxon>
        <taxon>Alkaliphilus</taxon>
    </lineage>
</organism>
<dbReference type="OrthoDB" id="5290748at2"/>
<dbReference type="Proteomes" id="UP000198636">
    <property type="component" value="Unassembled WGS sequence"/>
</dbReference>
<proteinExistence type="predicted"/>
<dbReference type="Pfam" id="PF13566">
    <property type="entry name" value="DUF4130"/>
    <property type="match status" value="1"/>
</dbReference>
<dbReference type="NCBIfam" id="TIGR03915">
    <property type="entry name" value="SAM_7_link_chp"/>
    <property type="match status" value="1"/>
</dbReference>
<evidence type="ECO:0000259" key="1">
    <source>
        <dbReference type="Pfam" id="PF13566"/>
    </source>
</evidence>
<sequence length="247" mass="29547">MIIFVYDNSFEGLLTAIYEAYYTDIKPRAIVSDEYYEPNLIDNRIYIESDITKSNKVYEAIKKKISQDALRHVYHVFLSELKEAPTVIYKYLLIAFRMGYQVDFLLTNQHVLNMHKISKKVSREKHRMLGLTRFQLIKEDFYYAPIEPDYHIIGLLAPHFANRMADQHWMIHDVKRGAAAVYDKKEWFLTEVDMKLQASVGAEEELYQELWKTYFKSISISERRNPKLQKNFMPTRYWKFLTEKKQS</sequence>
<dbReference type="InterPro" id="IPR023875">
    <property type="entry name" value="DNA_repair_put"/>
</dbReference>
<dbReference type="EMBL" id="FMUS01000001">
    <property type="protein sequence ID" value="SCX75590.1"/>
    <property type="molecule type" value="Genomic_DNA"/>
</dbReference>
<name>A0A1G5ACF1_9FIRM</name>
<evidence type="ECO:0000313" key="3">
    <source>
        <dbReference type="Proteomes" id="UP000198636"/>
    </source>
</evidence>
<evidence type="ECO:0000313" key="2">
    <source>
        <dbReference type="EMBL" id="SCX75590.1"/>
    </source>
</evidence>
<gene>
    <name evidence="2" type="ORF">SAMN03080606_00056</name>
</gene>
<reference evidence="2 3" key="1">
    <citation type="submission" date="2016-10" db="EMBL/GenBank/DDBJ databases">
        <authorList>
            <person name="de Groot N.N."/>
        </authorList>
    </citation>
    <scope>NUCLEOTIDE SEQUENCE [LARGE SCALE GENOMIC DNA]</scope>
    <source>
        <strain evidence="2 3">DSM 18978</strain>
    </source>
</reference>
<dbReference type="InterPro" id="IPR025404">
    <property type="entry name" value="DUF4130"/>
</dbReference>
<feature type="domain" description="DUF4130" evidence="1">
    <location>
        <begin position="84"/>
        <end position="243"/>
    </location>
</feature>
<dbReference type="AlphaFoldDB" id="A0A1G5ACF1"/>
<dbReference type="STRING" id="1120976.SAMN03080606_00056"/>
<accession>A0A1G5ACF1</accession>
<protein>
    <submittedName>
        <fullName evidence="2">Probable DNA metabolism protein</fullName>
    </submittedName>
</protein>